<dbReference type="InterPro" id="IPR029044">
    <property type="entry name" value="Nucleotide-diphossugar_trans"/>
</dbReference>
<dbReference type="Gene3D" id="3.90.550.10">
    <property type="entry name" value="Spore Coat Polysaccharide Biosynthesis Protein SpsA, Chain A"/>
    <property type="match status" value="1"/>
</dbReference>
<feature type="domain" description="Glycosyltransferase 2-like" evidence="3">
    <location>
        <begin position="7"/>
        <end position="172"/>
    </location>
</feature>
<dbReference type="InterPro" id="IPR001173">
    <property type="entry name" value="Glyco_trans_2-like"/>
</dbReference>
<dbReference type="CDD" id="cd00761">
    <property type="entry name" value="Glyco_tranf_GTA_type"/>
    <property type="match status" value="1"/>
</dbReference>
<proteinExistence type="predicted"/>
<dbReference type="PANTHER" id="PTHR22916">
    <property type="entry name" value="GLYCOSYLTRANSFERASE"/>
    <property type="match status" value="1"/>
</dbReference>
<dbReference type="EMBL" id="KC759395">
    <property type="protein sequence ID" value="AGO01070.1"/>
    <property type="molecule type" value="Genomic_DNA"/>
</dbReference>
<evidence type="ECO:0000259" key="3">
    <source>
        <dbReference type="Pfam" id="PF00535"/>
    </source>
</evidence>
<keyword evidence="1" id="KW-0328">Glycosyltransferase</keyword>
<dbReference type="PANTHER" id="PTHR22916:SF51">
    <property type="entry name" value="GLYCOSYLTRANSFERASE EPSH-RELATED"/>
    <property type="match status" value="1"/>
</dbReference>
<keyword evidence="2" id="KW-0808">Transferase</keyword>
<reference evidence="4" key="1">
    <citation type="journal article" date="2013" name="Int. J. Med. Microbiol.">
        <title>Haemophilus parainfluenzae expresses diverse lipopolysaccharide O-antigens using ABC transporter and Wzy polymerase-dependent mechanisms.</title>
        <authorList>
            <person name="Young R.E."/>
            <person name="Twelkmeyer B."/>
            <person name="Vitiazeva V."/>
            <person name="Power P.M."/>
            <person name="Schweda E.K."/>
            <person name="Hood D.W."/>
        </authorList>
    </citation>
    <scope>NUCLEOTIDE SEQUENCE</scope>
    <source>
        <strain evidence="4">17</strain>
    </source>
</reference>
<accession>R9WM44</accession>
<organism evidence="4">
    <name type="scientific">Haemophilus parainfluenzae</name>
    <dbReference type="NCBI Taxonomy" id="729"/>
    <lineage>
        <taxon>Bacteria</taxon>
        <taxon>Pseudomonadati</taxon>
        <taxon>Pseudomonadota</taxon>
        <taxon>Gammaproteobacteria</taxon>
        <taxon>Pasteurellales</taxon>
        <taxon>Pasteurellaceae</taxon>
        <taxon>Haemophilus</taxon>
    </lineage>
</organism>
<evidence type="ECO:0000256" key="1">
    <source>
        <dbReference type="ARBA" id="ARBA00022676"/>
    </source>
</evidence>
<dbReference type="AlphaFoldDB" id="R9WM44"/>
<dbReference type="Pfam" id="PF00535">
    <property type="entry name" value="Glycos_transf_2"/>
    <property type="match status" value="1"/>
</dbReference>
<dbReference type="SUPFAM" id="SSF53448">
    <property type="entry name" value="Nucleotide-diphospho-sugar transferases"/>
    <property type="match status" value="1"/>
</dbReference>
<evidence type="ECO:0000313" key="4">
    <source>
        <dbReference type="EMBL" id="AGO01070.1"/>
    </source>
</evidence>
<dbReference type="GO" id="GO:0016758">
    <property type="term" value="F:hexosyltransferase activity"/>
    <property type="evidence" value="ECO:0007669"/>
    <property type="project" value="UniProtKB-ARBA"/>
</dbReference>
<gene>
    <name evidence="4" type="primary">wajD</name>
</gene>
<reference evidence="4" key="2">
    <citation type="submission" date="2013-03" db="EMBL/GenBank/DDBJ databases">
        <authorList>
            <person name="Young R.E.B."/>
            <person name="Hood D.W."/>
        </authorList>
    </citation>
    <scope>NUCLEOTIDE SEQUENCE</scope>
    <source>
        <strain evidence="4">17</strain>
    </source>
</reference>
<evidence type="ECO:0000256" key="2">
    <source>
        <dbReference type="ARBA" id="ARBA00022679"/>
    </source>
</evidence>
<sequence>MSNELISIIVPVYNVEQYLIKCVDSIINQTYTNIEIILVDDGSTDSSGFLCDSLSKKDPRISVYHKENGGLSSARNFGIEKARGAYLGFIDSDDYIDPDMYETLYNLIKKDNSDVSMCGLYNIYANRRDEQVNEVKTYLLNPEEAIKMVLDSKITSVTAVNKLYKKQIFNDLRYDFGKTSEDAFIIVRLLDKCKLISVTNERKYYYYHRYNSITKKPFSEKSLDVIDAYRLNYTIVRDKYPKIIDSAKRRVVWSYFYVFDLLCVSKDREKYDKLAKKLISKLKNNSYFILMSPNFTIKRKALFISLFISETLYKKLIIKLKNRAN</sequence>
<protein>
    <submittedName>
        <fullName evidence="4">WajD</fullName>
    </submittedName>
</protein>
<name>R9WM44_HAEPA</name>